<evidence type="ECO:0000256" key="1">
    <source>
        <dbReference type="ARBA" id="ARBA00007626"/>
    </source>
</evidence>
<keyword evidence="5" id="KW-1185">Reference proteome</keyword>
<evidence type="ECO:0000256" key="3">
    <source>
        <dbReference type="PROSITE-ProRule" id="PRU00708"/>
    </source>
</evidence>
<evidence type="ECO:0000313" key="4">
    <source>
        <dbReference type="EMBL" id="PQQ03819.1"/>
    </source>
</evidence>
<keyword evidence="2" id="KW-0677">Repeat</keyword>
<dbReference type="Gene3D" id="1.25.40.10">
    <property type="entry name" value="Tetratricopeptide repeat domain"/>
    <property type="match status" value="1"/>
</dbReference>
<dbReference type="PROSITE" id="PS51375">
    <property type="entry name" value="PPR"/>
    <property type="match status" value="1"/>
</dbReference>
<proteinExistence type="inferred from homology"/>
<evidence type="ECO:0000256" key="2">
    <source>
        <dbReference type="ARBA" id="ARBA00022737"/>
    </source>
</evidence>
<name>A0A314YFP2_PRUYE</name>
<dbReference type="AlphaFoldDB" id="A0A314YFP2"/>
<comment type="caution">
    <text evidence="4">The sequence shown here is derived from an EMBL/GenBank/DDBJ whole genome shotgun (WGS) entry which is preliminary data.</text>
</comment>
<dbReference type="PANTHER" id="PTHR47447">
    <property type="entry name" value="OS03G0856100 PROTEIN"/>
    <property type="match status" value="1"/>
</dbReference>
<dbReference type="Proteomes" id="UP000250321">
    <property type="component" value="Unassembled WGS sequence"/>
</dbReference>
<comment type="similarity">
    <text evidence="1">Belongs to the PPR family. P subfamily.</text>
</comment>
<dbReference type="InterPro" id="IPR011990">
    <property type="entry name" value="TPR-like_helical_dom_sf"/>
</dbReference>
<dbReference type="OrthoDB" id="185373at2759"/>
<accession>A0A314YFP2</accession>
<gene>
    <name evidence="4" type="ORF">Pyn_00940</name>
</gene>
<protein>
    <submittedName>
        <fullName evidence="4">Pentatricopeptide repeat-containing protein</fullName>
    </submittedName>
</protein>
<dbReference type="NCBIfam" id="TIGR00756">
    <property type="entry name" value="PPR"/>
    <property type="match status" value="1"/>
</dbReference>
<sequence length="99" mass="11843">MIEKGVTPDAWSYNAIQAYYHCDHCEVNRALRLLSRMEKDNYKPDRHTYNMVLKLLIRIGRFDRETEIWESMGKRGFYPSVSTYSVMIHSLCKKKHKLE</sequence>
<dbReference type="PANTHER" id="PTHR47447:SF23">
    <property type="entry name" value="PENTACOTRIPEPTIDE-REPEAT REGION OF PRORP DOMAIN-CONTAINING PROTEIN"/>
    <property type="match status" value="1"/>
</dbReference>
<dbReference type="EMBL" id="PJQY01001303">
    <property type="protein sequence ID" value="PQQ03819.1"/>
    <property type="molecule type" value="Genomic_DNA"/>
</dbReference>
<dbReference type="InterPro" id="IPR002885">
    <property type="entry name" value="PPR_rpt"/>
</dbReference>
<feature type="repeat" description="PPR" evidence="3">
    <location>
        <begin position="45"/>
        <end position="79"/>
    </location>
</feature>
<reference evidence="4 5" key="1">
    <citation type="submission" date="2018-02" db="EMBL/GenBank/DDBJ databases">
        <title>Draft genome of wild Prunus yedoensis var. nudiflora.</title>
        <authorList>
            <person name="Baek S."/>
            <person name="Kim J.-H."/>
            <person name="Choi K."/>
            <person name="Kim G.-B."/>
            <person name="Cho A."/>
            <person name="Jang H."/>
            <person name="Shin C.-H."/>
            <person name="Yu H.-J."/>
            <person name="Mun J.-H."/>
        </authorList>
    </citation>
    <scope>NUCLEOTIDE SEQUENCE [LARGE SCALE GENOMIC DNA]</scope>
    <source>
        <strain evidence="5">cv. Jeju island</strain>
        <tissue evidence="4">Leaf</tissue>
    </source>
</reference>
<dbReference type="Pfam" id="PF13041">
    <property type="entry name" value="PPR_2"/>
    <property type="match status" value="1"/>
</dbReference>
<organism evidence="4 5">
    <name type="scientific">Prunus yedoensis var. nudiflora</name>
    <dbReference type="NCBI Taxonomy" id="2094558"/>
    <lineage>
        <taxon>Eukaryota</taxon>
        <taxon>Viridiplantae</taxon>
        <taxon>Streptophyta</taxon>
        <taxon>Embryophyta</taxon>
        <taxon>Tracheophyta</taxon>
        <taxon>Spermatophyta</taxon>
        <taxon>Magnoliopsida</taxon>
        <taxon>eudicotyledons</taxon>
        <taxon>Gunneridae</taxon>
        <taxon>Pentapetalae</taxon>
        <taxon>rosids</taxon>
        <taxon>fabids</taxon>
        <taxon>Rosales</taxon>
        <taxon>Rosaceae</taxon>
        <taxon>Amygdaloideae</taxon>
        <taxon>Amygdaleae</taxon>
        <taxon>Prunus</taxon>
    </lineage>
</organism>
<evidence type="ECO:0000313" key="5">
    <source>
        <dbReference type="Proteomes" id="UP000250321"/>
    </source>
</evidence>